<feature type="chain" id="PRO_5026238963" description="HdeA/HdeB family protein" evidence="1">
    <location>
        <begin position="23"/>
        <end position="110"/>
    </location>
</feature>
<evidence type="ECO:0000256" key="1">
    <source>
        <dbReference type="SAM" id="SignalP"/>
    </source>
</evidence>
<feature type="signal peptide" evidence="1">
    <location>
        <begin position="1"/>
        <end position="22"/>
    </location>
</feature>
<proteinExistence type="predicted"/>
<gene>
    <name evidence="2" type="ORF">GIW81_02235</name>
</gene>
<keyword evidence="3" id="KW-1185">Reference proteome</keyword>
<dbReference type="EMBL" id="WMBQ01000001">
    <property type="protein sequence ID" value="MTD93149.1"/>
    <property type="molecule type" value="Genomic_DNA"/>
</dbReference>
<keyword evidence="1" id="KW-0732">Signal</keyword>
<reference evidence="2 3" key="1">
    <citation type="submission" date="2019-11" db="EMBL/GenBank/DDBJ databases">
        <title>Identification of a novel strain.</title>
        <authorList>
            <person name="Xu Q."/>
            <person name="Wang G."/>
        </authorList>
    </citation>
    <scope>NUCLEOTIDE SEQUENCE [LARGE SCALE GENOMIC DNA]</scope>
    <source>
        <strain evidence="3">xq</strain>
    </source>
</reference>
<dbReference type="RefSeq" id="WP_154737716.1">
    <property type="nucleotide sequence ID" value="NZ_WMBQ01000001.1"/>
</dbReference>
<organism evidence="2 3">
    <name type="scientific">Hyphomicrobium album</name>
    <dbReference type="NCBI Taxonomy" id="2665159"/>
    <lineage>
        <taxon>Bacteria</taxon>
        <taxon>Pseudomonadati</taxon>
        <taxon>Pseudomonadota</taxon>
        <taxon>Alphaproteobacteria</taxon>
        <taxon>Hyphomicrobiales</taxon>
        <taxon>Hyphomicrobiaceae</taxon>
        <taxon>Hyphomicrobium</taxon>
    </lineage>
</organism>
<accession>A0A6I3KFV7</accession>
<sequence length="110" mass="12022">MRKLLVLFVAAALFGLAGAHQAADAGHAPKTYVCWGSVGGFTECDWLPRHYRVPGIKRATCCNVRSDSDRVDFVLTRRIIAALAAQGVRTDTMVPGAWAQLQAVCKKRKH</sequence>
<name>A0A6I3KFV7_9HYPH</name>
<evidence type="ECO:0008006" key="4">
    <source>
        <dbReference type="Google" id="ProtNLM"/>
    </source>
</evidence>
<dbReference type="Proteomes" id="UP000440694">
    <property type="component" value="Unassembled WGS sequence"/>
</dbReference>
<comment type="caution">
    <text evidence="2">The sequence shown here is derived from an EMBL/GenBank/DDBJ whole genome shotgun (WGS) entry which is preliminary data.</text>
</comment>
<evidence type="ECO:0000313" key="2">
    <source>
        <dbReference type="EMBL" id="MTD93149.1"/>
    </source>
</evidence>
<evidence type="ECO:0000313" key="3">
    <source>
        <dbReference type="Proteomes" id="UP000440694"/>
    </source>
</evidence>
<dbReference type="AlphaFoldDB" id="A0A6I3KFV7"/>
<protein>
    <recommendedName>
        <fullName evidence="4">HdeA/HdeB family protein</fullName>
    </recommendedName>
</protein>